<dbReference type="AlphaFoldDB" id="A0A256II58"/>
<proteinExistence type="predicted"/>
<dbReference type="InterPro" id="IPR000182">
    <property type="entry name" value="GNAT_dom"/>
</dbReference>
<evidence type="ECO:0000313" key="4">
    <source>
        <dbReference type="Proteomes" id="UP000216308"/>
    </source>
</evidence>
<dbReference type="Pfam" id="PF13508">
    <property type="entry name" value="Acetyltransf_7"/>
    <property type="match status" value="1"/>
</dbReference>
<dbReference type="PROSITE" id="PS51186">
    <property type="entry name" value="GNAT"/>
    <property type="match status" value="1"/>
</dbReference>
<dbReference type="Proteomes" id="UP000216308">
    <property type="component" value="Unassembled WGS sequence"/>
</dbReference>
<organism evidence="3 4">
    <name type="scientific">Halorubrum halodurans</name>
    <dbReference type="NCBI Taxonomy" id="1383851"/>
    <lineage>
        <taxon>Archaea</taxon>
        <taxon>Methanobacteriati</taxon>
        <taxon>Methanobacteriota</taxon>
        <taxon>Stenosarchaea group</taxon>
        <taxon>Halobacteria</taxon>
        <taxon>Halobacteriales</taxon>
        <taxon>Haloferacaceae</taxon>
        <taxon>Halorubrum</taxon>
    </lineage>
</organism>
<dbReference type="SUPFAM" id="SSF55729">
    <property type="entry name" value="Acyl-CoA N-acyltransferases (Nat)"/>
    <property type="match status" value="1"/>
</dbReference>
<dbReference type="GO" id="GO:0016747">
    <property type="term" value="F:acyltransferase activity, transferring groups other than amino-acyl groups"/>
    <property type="evidence" value="ECO:0007669"/>
    <property type="project" value="InterPro"/>
</dbReference>
<evidence type="ECO:0000256" key="1">
    <source>
        <dbReference type="SAM" id="MobiDB-lite"/>
    </source>
</evidence>
<accession>A0A256II58</accession>
<feature type="region of interest" description="Disordered" evidence="1">
    <location>
        <begin position="1"/>
        <end position="27"/>
    </location>
</feature>
<dbReference type="PANTHER" id="PTHR43233">
    <property type="entry name" value="FAMILY N-ACETYLTRANSFERASE, PUTATIVE (AFU_ORTHOLOGUE AFUA_6G03350)-RELATED"/>
    <property type="match status" value="1"/>
</dbReference>
<gene>
    <name evidence="3" type="ORF">DJ70_09375</name>
</gene>
<sequence>MSDVDAGGTGLPDRQRGTEPTLPTGYELRETTPSVDAFLRLRREADMSDRSREAVERGLPNTTYGVHVVETGSGAAVGMARIVGDGGSIFHLSDMAVAEPHQGRGIGTAMMDALVAWLRANAPDGAYVDLLADVDGFYERWGFERTAPASRAMGVRTEEL</sequence>
<dbReference type="Gene3D" id="3.40.630.30">
    <property type="match status" value="1"/>
</dbReference>
<dbReference type="CDD" id="cd04301">
    <property type="entry name" value="NAT_SF"/>
    <property type="match status" value="1"/>
</dbReference>
<dbReference type="EMBL" id="NHPJ01000092">
    <property type="protein sequence ID" value="OYR56241.1"/>
    <property type="molecule type" value="Genomic_DNA"/>
</dbReference>
<keyword evidence="4" id="KW-1185">Reference proteome</keyword>
<comment type="caution">
    <text evidence="3">The sequence shown here is derived from an EMBL/GenBank/DDBJ whole genome shotgun (WGS) entry which is preliminary data.</text>
</comment>
<feature type="domain" description="N-acetyltransferase" evidence="2">
    <location>
        <begin position="26"/>
        <end position="160"/>
    </location>
</feature>
<dbReference type="OrthoDB" id="87545at2157"/>
<protein>
    <submittedName>
        <fullName evidence="3">N-acetyltransferase</fullName>
    </submittedName>
</protein>
<dbReference type="RefSeq" id="WP_094532272.1">
    <property type="nucleotide sequence ID" value="NZ_NHPJ01000092.1"/>
</dbReference>
<dbReference type="InterPro" id="IPR016181">
    <property type="entry name" value="Acyl_CoA_acyltransferase"/>
</dbReference>
<reference evidence="3 4" key="1">
    <citation type="journal article" date="2014" name="Front. Microbiol.">
        <title>Population and genomic analysis of the genus Halorubrum.</title>
        <authorList>
            <person name="Fullmer M.S."/>
            <person name="Soucy S.M."/>
            <person name="Swithers K.S."/>
            <person name="Makkay A.M."/>
            <person name="Wheeler R."/>
            <person name="Ventosa A."/>
            <person name="Gogarten J.P."/>
            <person name="Papke R.T."/>
        </authorList>
    </citation>
    <scope>NUCLEOTIDE SEQUENCE [LARGE SCALE GENOMIC DNA]</scope>
    <source>
        <strain evidence="3 4">Cb34</strain>
    </source>
</reference>
<dbReference type="PANTHER" id="PTHR43233:SF1">
    <property type="entry name" value="FAMILY N-ACETYLTRANSFERASE, PUTATIVE (AFU_ORTHOLOGUE AFUA_6G03350)-RELATED"/>
    <property type="match status" value="1"/>
</dbReference>
<keyword evidence="3" id="KW-0808">Transferase</keyword>
<evidence type="ECO:0000313" key="3">
    <source>
        <dbReference type="EMBL" id="OYR56241.1"/>
    </source>
</evidence>
<name>A0A256II58_9EURY</name>
<dbReference type="InterPro" id="IPR053144">
    <property type="entry name" value="Acetyltransferase_Butenolide"/>
</dbReference>
<evidence type="ECO:0000259" key="2">
    <source>
        <dbReference type="PROSITE" id="PS51186"/>
    </source>
</evidence>